<dbReference type="InterPro" id="IPR000850">
    <property type="entry name" value="Adenylat/UMP-CMP_kin"/>
</dbReference>
<feature type="binding site" evidence="5">
    <location>
        <begin position="11"/>
        <end position="16"/>
    </location>
    <ligand>
        <name>ATP</name>
        <dbReference type="ChEBI" id="CHEBI:30616"/>
    </ligand>
</feature>
<dbReference type="SUPFAM" id="SSF57774">
    <property type="entry name" value="Microbial and mitochondrial ADK, insert 'zinc finger' domain"/>
    <property type="match status" value="1"/>
</dbReference>
<dbReference type="InterPro" id="IPR007862">
    <property type="entry name" value="Adenylate_kinase_lid-dom"/>
</dbReference>
<keyword evidence="2 5" id="KW-0545">Nucleotide biosynthesis</keyword>
<dbReference type="InterPro" id="IPR027417">
    <property type="entry name" value="P-loop_NTPase"/>
</dbReference>
<dbReference type="GO" id="GO:0044209">
    <property type="term" value="P:AMP salvage"/>
    <property type="evidence" value="ECO:0007669"/>
    <property type="project" value="UniProtKB-UniRule"/>
</dbReference>
<reference evidence="10" key="1">
    <citation type="submission" date="2011-02" db="EMBL/GenBank/DDBJ databases">
        <title>The complete genome of Planctomyces brasiliensis DSM 5305.</title>
        <authorList>
            <person name="Lucas S."/>
            <person name="Copeland A."/>
            <person name="Lapidus A."/>
            <person name="Bruce D."/>
            <person name="Goodwin L."/>
            <person name="Pitluck S."/>
            <person name="Kyrpides N."/>
            <person name="Mavromatis K."/>
            <person name="Pagani I."/>
            <person name="Ivanova N."/>
            <person name="Ovchinnikova G."/>
            <person name="Lu M."/>
            <person name="Detter J.C."/>
            <person name="Han C."/>
            <person name="Land M."/>
            <person name="Hauser L."/>
            <person name="Markowitz V."/>
            <person name="Cheng J.-F."/>
            <person name="Hugenholtz P."/>
            <person name="Woyke T."/>
            <person name="Wu D."/>
            <person name="Tindall B."/>
            <person name="Pomrenke H.G."/>
            <person name="Brambilla E."/>
            <person name="Klenk H.-P."/>
            <person name="Eisen J.A."/>
        </authorList>
    </citation>
    <scope>NUCLEOTIDE SEQUENCE [LARGE SCALE GENOMIC DNA]</scope>
    <source>
        <strain evidence="10">ATCC 49424 / DSM 5305 / JCM 21570 / NBRC 103401 / IFAM 1448</strain>
    </source>
</reference>
<feature type="binding site" evidence="5">
    <location>
        <position position="123"/>
    </location>
    <ligand>
        <name>ATP</name>
        <dbReference type="ChEBI" id="CHEBI:30616"/>
    </ligand>
</feature>
<evidence type="ECO:0000256" key="2">
    <source>
        <dbReference type="ARBA" id="ARBA00022727"/>
    </source>
</evidence>
<feature type="binding site" evidence="5">
    <location>
        <position position="146"/>
    </location>
    <ligand>
        <name>Zn(2+)</name>
        <dbReference type="ChEBI" id="CHEBI:29105"/>
        <note>structural</note>
    </ligand>
</feature>
<evidence type="ECO:0000256" key="3">
    <source>
        <dbReference type="ARBA" id="ARBA00022741"/>
    </source>
</evidence>
<feature type="binding site" evidence="5">
    <location>
        <position position="196"/>
    </location>
    <ligand>
        <name>ATP</name>
        <dbReference type="ChEBI" id="CHEBI:30616"/>
    </ligand>
</feature>
<dbReference type="PANTHER" id="PTHR23359">
    <property type="entry name" value="NUCLEOTIDE KINASE"/>
    <property type="match status" value="1"/>
</dbReference>
<keyword evidence="5" id="KW-0862">Zinc</keyword>
<comment type="pathway">
    <text evidence="5">Purine metabolism; AMP biosynthesis via salvage pathway; AMP from ADP: step 1/1.</text>
</comment>
<feature type="binding site" evidence="5">
    <location>
        <position position="168"/>
    </location>
    <ligand>
        <name>AMP</name>
        <dbReference type="ChEBI" id="CHEBI:456215"/>
    </ligand>
</feature>
<accession>F0SR16</accession>
<dbReference type="NCBIfam" id="TIGR01351">
    <property type="entry name" value="adk"/>
    <property type="match status" value="1"/>
</dbReference>
<gene>
    <name evidence="5" type="primary">adk</name>
    <name evidence="9" type="ordered locus">Plabr_3666</name>
</gene>
<feature type="binding site" evidence="5">
    <location>
        <begin position="86"/>
        <end position="89"/>
    </location>
    <ligand>
        <name>AMP</name>
        <dbReference type="ChEBI" id="CHEBI:456215"/>
    </ligand>
</feature>
<comment type="similarity">
    <text evidence="5 6">Belongs to the adenylate kinase family.</text>
</comment>
<feature type="binding site" evidence="5">
    <location>
        <position position="129"/>
    </location>
    <ligand>
        <name>Zn(2+)</name>
        <dbReference type="ChEBI" id="CHEBI:29105"/>
        <note>structural</note>
    </ligand>
</feature>
<feature type="binding site" evidence="5">
    <location>
        <begin position="132"/>
        <end position="133"/>
    </location>
    <ligand>
        <name>ATP</name>
        <dbReference type="ChEBI" id="CHEBI:30616"/>
    </ligand>
</feature>
<keyword evidence="3 5" id="KW-0547">Nucleotide-binding</keyword>
<feature type="region of interest" description="NMP" evidence="5">
    <location>
        <begin position="31"/>
        <end position="60"/>
    </location>
</feature>
<dbReference type="Pfam" id="PF05191">
    <property type="entry name" value="ADK_lid"/>
    <property type="match status" value="1"/>
</dbReference>
<comment type="caution">
    <text evidence="5">Lacks conserved residue(s) required for the propagation of feature annotation.</text>
</comment>
<evidence type="ECO:0000256" key="6">
    <source>
        <dbReference type="RuleBase" id="RU003330"/>
    </source>
</evidence>
<keyword evidence="1 5" id="KW-0808">Transferase</keyword>
<dbReference type="EC" id="2.7.4.3" evidence="5 7"/>
<evidence type="ECO:0000256" key="4">
    <source>
        <dbReference type="ARBA" id="ARBA00022777"/>
    </source>
</evidence>
<dbReference type="Pfam" id="PF00406">
    <property type="entry name" value="ADK"/>
    <property type="match status" value="1"/>
</dbReference>
<comment type="domain">
    <text evidence="5">Consists of three domains, a large central CORE domain and two small peripheral domains, NMPbind and LID, which undergo movements during catalysis. The LID domain closes over the site of phosphoryl transfer upon ATP binding. Assembling and dissambling the active center during each catalytic cycle provides an effective means to prevent ATP hydrolysis. Some bacteria have evolved a zinc-coordinating structure that stabilizes the LID domain.</text>
</comment>
<dbReference type="PROSITE" id="PS00113">
    <property type="entry name" value="ADENYLATE_KINASE"/>
    <property type="match status" value="1"/>
</dbReference>
<comment type="function">
    <text evidence="5">Catalyzes the reversible transfer of the terminal phosphate group between ATP and AMP. Plays an important role in cellular energy homeostasis and in adenine nucleotide metabolism.</text>
</comment>
<dbReference type="HAMAP" id="MF_00235">
    <property type="entry name" value="Adenylate_kinase_Adk"/>
    <property type="match status" value="1"/>
</dbReference>
<dbReference type="GO" id="GO:0005524">
    <property type="term" value="F:ATP binding"/>
    <property type="evidence" value="ECO:0007669"/>
    <property type="project" value="UniProtKB-UniRule"/>
</dbReference>
<keyword evidence="5" id="KW-0479">Metal-binding</keyword>
<comment type="catalytic activity">
    <reaction evidence="5 7">
        <text>AMP + ATP = 2 ADP</text>
        <dbReference type="Rhea" id="RHEA:12973"/>
        <dbReference type="ChEBI" id="CHEBI:30616"/>
        <dbReference type="ChEBI" id="CHEBI:456215"/>
        <dbReference type="ChEBI" id="CHEBI:456216"/>
        <dbReference type="EC" id="2.7.4.3"/>
    </reaction>
</comment>
<feature type="binding site" evidence="5">
    <location>
        <begin position="58"/>
        <end position="60"/>
    </location>
    <ligand>
        <name>AMP</name>
        <dbReference type="ChEBI" id="CHEBI:456215"/>
    </ligand>
</feature>
<evidence type="ECO:0000313" key="10">
    <source>
        <dbReference type="Proteomes" id="UP000006860"/>
    </source>
</evidence>
<dbReference type="RefSeq" id="WP_013629982.1">
    <property type="nucleotide sequence ID" value="NC_015174.1"/>
</dbReference>
<name>F0SR16_RUBBR</name>
<evidence type="ECO:0000256" key="5">
    <source>
        <dbReference type="HAMAP-Rule" id="MF_00235"/>
    </source>
</evidence>
<evidence type="ECO:0000256" key="7">
    <source>
        <dbReference type="RuleBase" id="RU003331"/>
    </source>
</evidence>
<feature type="binding site" evidence="5">
    <location>
        <position position="126"/>
    </location>
    <ligand>
        <name>Zn(2+)</name>
        <dbReference type="ChEBI" id="CHEBI:29105"/>
        <note>structural</note>
    </ligand>
</feature>
<dbReference type="HOGENOM" id="CLU_032354_1_1_0"/>
<evidence type="ECO:0000313" key="9">
    <source>
        <dbReference type="EMBL" id="ADY61263.1"/>
    </source>
</evidence>
<keyword evidence="5" id="KW-0963">Cytoplasm</keyword>
<evidence type="ECO:0000259" key="8">
    <source>
        <dbReference type="Pfam" id="PF05191"/>
    </source>
</evidence>
<comment type="subunit">
    <text evidence="5 7">Monomer.</text>
</comment>
<feature type="binding site" evidence="5">
    <location>
        <position position="93"/>
    </location>
    <ligand>
        <name>AMP</name>
        <dbReference type="ChEBI" id="CHEBI:456215"/>
    </ligand>
</feature>
<dbReference type="STRING" id="756272.Plabr_3666"/>
<comment type="subcellular location">
    <subcellularLocation>
        <location evidence="5 7">Cytoplasm</location>
    </subcellularLocation>
</comment>
<keyword evidence="4 5" id="KW-0418">Kinase</keyword>
<feature type="binding site" evidence="5">
    <location>
        <position position="149"/>
    </location>
    <ligand>
        <name>Zn(2+)</name>
        <dbReference type="ChEBI" id="CHEBI:29105"/>
        <note>structural</note>
    </ligand>
</feature>
<feature type="binding site" evidence="5">
    <location>
        <position position="37"/>
    </location>
    <ligand>
        <name>AMP</name>
        <dbReference type="ChEBI" id="CHEBI:456215"/>
    </ligand>
</feature>
<dbReference type="eggNOG" id="COG0563">
    <property type="taxonomic scope" value="Bacteria"/>
</dbReference>
<evidence type="ECO:0000256" key="1">
    <source>
        <dbReference type="ARBA" id="ARBA00022679"/>
    </source>
</evidence>
<dbReference type="SUPFAM" id="SSF52540">
    <property type="entry name" value="P-loop containing nucleoside triphosphate hydrolases"/>
    <property type="match status" value="1"/>
</dbReference>
<organism evidence="9 10">
    <name type="scientific">Rubinisphaera brasiliensis (strain ATCC 49424 / DSM 5305 / JCM 21570 / IAM 15109 / NBRC 103401 / IFAM 1448)</name>
    <name type="common">Planctomyces brasiliensis</name>
    <dbReference type="NCBI Taxonomy" id="756272"/>
    <lineage>
        <taxon>Bacteria</taxon>
        <taxon>Pseudomonadati</taxon>
        <taxon>Planctomycetota</taxon>
        <taxon>Planctomycetia</taxon>
        <taxon>Planctomycetales</taxon>
        <taxon>Planctomycetaceae</taxon>
        <taxon>Rubinisphaera</taxon>
    </lineage>
</organism>
<dbReference type="KEGG" id="pbs:Plabr_3666"/>
<dbReference type="Gene3D" id="3.40.50.300">
    <property type="entry name" value="P-loop containing nucleotide triphosphate hydrolases"/>
    <property type="match status" value="1"/>
</dbReference>
<sequence length="218" mass="24997">MHKYVIMGMPGCGKGTQSEIMCKRFDLVHISVGDILRWNIKNHTKLAARIKRLMSTGRLIPDEFVENIVQQRLQEHDWNYGFMLDGFPRNAAQAEFFLESYDIDAVLFIDVPPELIVNRLSSRRVCSNCGATYNLVSAPPTVAGVCDSCGSKELIRRPDDNEEAIRERLQDYQDKTIPALNLFRRKELVISVRGDRPILEVQADIQRNLNLSKYRLKS</sequence>
<dbReference type="Proteomes" id="UP000006860">
    <property type="component" value="Chromosome"/>
</dbReference>
<dbReference type="AlphaFoldDB" id="F0SR16"/>
<dbReference type="UniPathway" id="UPA00588">
    <property type="reaction ID" value="UER00649"/>
</dbReference>
<feature type="domain" description="Adenylate kinase active site lid" evidence="8">
    <location>
        <begin position="123"/>
        <end position="159"/>
    </location>
</feature>
<keyword evidence="10" id="KW-1185">Reference proteome</keyword>
<dbReference type="GO" id="GO:0005737">
    <property type="term" value="C:cytoplasm"/>
    <property type="evidence" value="ECO:0007669"/>
    <property type="project" value="UniProtKB-SubCell"/>
</dbReference>
<dbReference type="GO" id="GO:0008270">
    <property type="term" value="F:zinc ion binding"/>
    <property type="evidence" value="ECO:0007669"/>
    <property type="project" value="UniProtKB-UniRule"/>
</dbReference>
<dbReference type="EMBL" id="CP002546">
    <property type="protein sequence ID" value="ADY61263.1"/>
    <property type="molecule type" value="Genomic_DNA"/>
</dbReference>
<proteinExistence type="inferred from homology"/>
<dbReference type="GO" id="GO:0004017">
    <property type="term" value="F:AMP kinase activity"/>
    <property type="evidence" value="ECO:0007669"/>
    <property type="project" value="UniProtKB-UniRule"/>
</dbReference>
<dbReference type="InterPro" id="IPR033690">
    <property type="entry name" value="Adenylat_kinase_CS"/>
</dbReference>
<feature type="binding site" evidence="5">
    <location>
        <position position="157"/>
    </location>
    <ligand>
        <name>AMP</name>
        <dbReference type="ChEBI" id="CHEBI:456215"/>
    </ligand>
</feature>
<dbReference type="OrthoDB" id="9805030at2"/>
<protein>
    <recommendedName>
        <fullName evidence="5 7">Adenylate kinase</fullName>
        <shortName evidence="5">AK</shortName>
        <ecNumber evidence="5 7">2.7.4.3</ecNumber>
    </recommendedName>
    <alternativeName>
        <fullName evidence="5">ATP-AMP transphosphorylase</fullName>
    </alternativeName>
    <alternativeName>
        <fullName evidence="5">ATP:AMP phosphotransferase</fullName>
    </alternativeName>
    <alternativeName>
        <fullName evidence="5">Adenylate monophosphate kinase</fullName>
    </alternativeName>
</protein>
<keyword evidence="5 7" id="KW-0067">ATP-binding</keyword>
<dbReference type="PRINTS" id="PR00094">
    <property type="entry name" value="ADENYLTKNASE"/>
</dbReference>
<dbReference type="InterPro" id="IPR036193">
    <property type="entry name" value="ADK_active_lid_dom_sf"/>
</dbReference>
<dbReference type="CDD" id="cd01428">
    <property type="entry name" value="ADK"/>
    <property type="match status" value="1"/>
</dbReference>
<dbReference type="InterPro" id="IPR006259">
    <property type="entry name" value="Adenyl_kin_sub"/>
</dbReference>